<keyword evidence="1" id="KW-0812">Transmembrane</keyword>
<dbReference type="AlphaFoldDB" id="A0A6J7RYQ6"/>
<name>A0A6J7RYQ6_9ZZZZ</name>
<feature type="transmembrane region" description="Helical" evidence="1">
    <location>
        <begin position="6"/>
        <end position="28"/>
    </location>
</feature>
<keyword evidence="1" id="KW-1133">Transmembrane helix</keyword>
<proteinExistence type="predicted"/>
<dbReference type="EMBL" id="CAFBPQ010000099">
    <property type="protein sequence ID" value="CAB5033929.1"/>
    <property type="molecule type" value="Genomic_DNA"/>
</dbReference>
<accession>A0A6J7RYQ6</accession>
<reference evidence="2" key="1">
    <citation type="submission" date="2020-05" db="EMBL/GenBank/DDBJ databases">
        <authorList>
            <person name="Chiriac C."/>
            <person name="Salcher M."/>
            <person name="Ghai R."/>
            <person name="Kavagutti S V."/>
        </authorList>
    </citation>
    <scope>NUCLEOTIDE SEQUENCE</scope>
</reference>
<gene>
    <name evidence="2" type="ORF">UFOPK4121_01677</name>
</gene>
<protein>
    <submittedName>
        <fullName evidence="2">Unannotated protein</fullName>
    </submittedName>
</protein>
<organism evidence="2">
    <name type="scientific">freshwater metagenome</name>
    <dbReference type="NCBI Taxonomy" id="449393"/>
    <lineage>
        <taxon>unclassified sequences</taxon>
        <taxon>metagenomes</taxon>
        <taxon>ecological metagenomes</taxon>
    </lineage>
</organism>
<keyword evidence="1" id="KW-0472">Membrane</keyword>
<evidence type="ECO:0000313" key="2">
    <source>
        <dbReference type="EMBL" id="CAB5033929.1"/>
    </source>
</evidence>
<sequence length="93" mass="10005">MDFQTITVAVLVGISFVYAAQALMPGAWRVRSLRAMARWPLPRLLADKLAEKAAKTSGCGCDGCDRAGGILNRTASALPPTQSKIIFVRRRGS</sequence>
<evidence type="ECO:0000256" key="1">
    <source>
        <dbReference type="SAM" id="Phobius"/>
    </source>
</evidence>